<evidence type="ECO:0000256" key="1">
    <source>
        <dbReference type="SAM" id="MobiDB-lite"/>
    </source>
</evidence>
<name>A0A367ZQC3_9BACT</name>
<feature type="compositionally biased region" description="Polar residues" evidence="1">
    <location>
        <begin position="127"/>
        <end position="140"/>
    </location>
</feature>
<accession>A0A367ZQC3</accession>
<protein>
    <recommendedName>
        <fullName evidence="2">Peptidase M15C domain-containing protein</fullName>
    </recommendedName>
</protein>
<dbReference type="EMBL" id="QOQW01000009">
    <property type="protein sequence ID" value="RCK79939.1"/>
    <property type="molecule type" value="Genomic_DNA"/>
</dbReference>
<dbReference type="Pfam" id="PF13539">
    <property type="entry name" value="Peptidase_M15_4"/>
    <property type="match status" value="1"/>
</dbReference>
<gene>
    <name evidence="3" type="ORF">OZSIB_3808</name>
</gene>
<organism evidence="3 4">
    <name type="scientific">Candidatus Ozemobacter sibiricus</name>
    <dbReference type="NCBI Taxonomy" id="2268124"/>
    <lineage>
        <taxon>Bacteria</taxon>
        <taxon>Candidatus Ozemobacteria</taxon>
        <taxon>Candidatus Ozemobacterales</taxon>
        <taxon>Candidatus Ozemobacteraceae</taxon>
        <taxon>Candidatus Ozemobacter</taxon>
    </lineage>
</organism>
<dbReference type="InterPro" id="IPR009045">
    <property type="entry name" value="Zn_M74/Hedgehog-like"/>
</dbReference>
<dbReference type="AlphaFoldDB" id="A0A367ZQC3"/>
<dbReference type="Gene3D" id="3.30.1380.10">
    <property type="match status" value="1"/>
</dbReference>
<dbReference type="Proteomes" id="UP000252355">
    <property type="component" value="Unassembled WGS sequence"/>
</dbReference>
<feature type="region of interest" description="Disordered" evidence="1">
    <location>
        <begin position="39"/>
        <end position="74"/>
    </location>
</feature>
<dbReference type="GO" id="GO:0008233">
    <property type="term" value="F:peptidase activity"/>
    <property type="evidence" value="ECO:0007669"/>
    <property type="project" value="InterPro"/>
</dbReference>
<dbReference type="SUPFAM" id="SSF55166">
    <property type="entry name" value="Hedgehog/DD-peptidase"/>
    <property type="match status" value="1"/>
</dbReference>
<proteinExistence type="predicted"/>
<reference evidence="3 4" key="1">
    <citation type="submission" date="2018-05" db="EMBL/GenBank/DDBJ databases">
        <title>A metagenomic window into the 2 km-deep terrestrial subsurface aquifer revealed taxonomically and functionally diverse microbial community comprising novel uncultured bacterial lineages.</title>
        <authorList>
            <person name="Kadnikov V.V."/>
            <person name="Mardanov A.V."/>
            <person name="Beletsky A.V."/>
            <person name="Banks D."/>
            <person name="Pimenov N.V."/>
            <person name="Frank Y.A."/>
            <person name="Karnachuk O.V."/>
            <person name="Ravin N.V."/>
        </authorList>
    </citation>
    <scope>NUCLEOTIDE SEQUENCE [LARGE SCALE GENOMIC DNA]</scope>
    <source>
        <strain evidence="3">BY5</strain>
    </source>
</reference>
<feature type="region of interest" description="Disordered" evidence="1">
    <location>
        <begin position="104"/>
        <end position="160"/>
    </location>
</feature>
<evidence type="ECO:0000313" key="4">
    <source>
        <dbReference type="Proteomes" id="UP000252355"/>
    </source>
</evidence>
<dbReference type="InterPro" id="IPR039561">
    <property type="entry name" value="Peptidase_M15C"/>
</dbReference>
<evidence type="ECO:0000313" key="3">
    <source>
        <dbReference type="EMBL" id="RCK79939.1"/>
    </source>
</evidence>
<feature type="compositionally biased region" description="Pro residues" evidence="1">
    <location>
        <begin position="53"/>
        <end position="73"/>
    </location>
</feature>
<comment type="caution">
    <text evidence="3">The sequence shown here is derived from an EMBL/GenBank/DDBJ whole genome shotgun (WGS) entry which is preliminary data.</text>
</comment>
<feature type="domain" description="Peptidase M15C" evidence="2">
    <location>
        <begin position="219"/>
        <end position="274"/>
    </location>
</feature>
<sequence length="278" mass="30568">MRFPVQPLRPWTALALALVLVFQPFLAGAEIDMQRTLQEHDPQGEGGAEPALQAPPTPAEPPATGPTATPPDNPWARLFERLTRIFERLTRLFERLVDIIASRGGRTAPPRNPGSSRPGPDAPSTPPRNDSGTRPTTPASTLGPPPYGREGIERMFGPPGQNQVTVTMPAGPGGRDIPVTCHRLIADKLRAVFEEIKAKGLSHEIHTFDGCYNNRNKRGGTTKSTHAWGIAVDLNASENPMGQRWQTPGQKKLAEIFLKHGFTQVENDYMHFQYCRGY</sequence>
<evidence type="ECO:0000259" key="2">
    <source>
        <dbReference type="Pfam" id="PF13539"/>
    </source>
</evidence>